<feature type="region of interest" description="Disordered" evidence="1">
    <location>
        <begin position="456"/>
        <end position="475"/>
    </location>
</feature>
<evidence type="ECO:0000313" key="4">
    <source>
        <dbReference type="Proteomes" id="UP001153620"/>
    </source>
</evidence>
<feature type="signal peptide" evidence="2">
    <location>
        <begin position="1"/>
        <end position="23"/>
    </location>
</feature>
<feature type="chain" id="PRO_5040501544" evidence="2">
    <location>
        <begin position="24"/>
        <end position="475"/>
    </location>
</feature>
<dbReference type="Proteomes" id="UP001153620">
    <property type="component" value="Chromosome 2"/>
</dbReference>
<feature type="compositionally biased region" description="Basic residues" evidence="1">
    <location>
        <begin position="456"/>
        <end position="466"/>
    </location>
</feature>
<sequence>MGNLRKIIIFFFLTILLIELIECVPAVNEEESIIIAVNSCEHEELLTCTNDDDDECEKINNERNLKRQKICETSPQCTFCNFDTQPEISALNETDLFIEPEIVPTLSPLSEMSAEKNKPINEIITIDADISTVTENQSINRNDKEPAKLIERNIVIANDNETHYYRGYVDPSSNITTIIRLTNLINNTNVINMPTTLNNTNINNIHIYSNKTSNNGGKFGLGYTEEGACCWTTKPGTRCKKTTVGPKCEHKKVKVCGKQCTKKMIHQKNPCNNIPQWPYIICPQQMNSGLPQYYPQFSPPTYPQFDDEFDDDDDLPLFPEDEELLKAESGWVVMQEKCKIVSEDGLHISNCTENNIEFEHPYARNSIGDQQKRSARHAGKFPQNMPTQNSFMPPQFYGYPIMQPLYFQPIPIYIPQYYPPQPLLNNYPQQIPFPPLDSDQYYEEPIIQQKAINPYKKSRKHARKHPIVVEHDEEL</sequence>
<accession>A0A9N9RXF5</accession>
<proteinExistence type="predicted"/>
<protein>
    <submittedName>
        <fullName evidence="3">Uncharacterized protein</fullName>
    </submittedName>
</protein>
<gene>
    <name evidence="3" type="ORF">CHIRRI_LOCUS7231</name>
</gene>
<keyword evidence="2" id="KW-0732">Signal</keyword>
<evidence type="ECO:0000256" key="1">
    <source>
        <dbReference type="SAM" id="MobiDB-lite"/>
    </source>
</evidence>
<evidence type="ECO:0000313" key="3">
    <source>
        <dbReference type="EMBL" id="CAG9804340.1"/>
    </source>
</evidence>
<reference evidence="3" key="2">
    <citation type="submission" date="2022-10" db="EMBL/GenBank/DDBJ databases">
        <authorList>
            <consortium name="ENA_rothamsted_submissions"/>
            <consortium name="culmorum"/>
            <person name="King R."/>
        </authorList>
    </citation>
    <scope>NUCLEOTIDE SEQUENCE</scope>
</reference>
<evidence type="ECO:0000256" key="2">
    <source>
        <dbReference type="SAM" id="SignalP"/>
    </source>
</evidence>
<dbReference type="EMBL" id="OU895878">
    <property type="protein sequence ID" value="CAG9804340.1"/>
    <property type="molecule type" value="Genomic_DNA"/>
</dbReference>
<name>A0A9N9RXF5_9DIPT</name>
<dbReference type="AlphaFoldDB" id="A0A9N9RXF5"/>
<keyword evidence="4" id="KW-1185">Reference proteome</keyword>
<organism evidence="3 4">
    <name type="scientific">Chironomus riparius</name>
    <dbReference type="NCBI Taxonomy" id="315576"/>
    <lineage>
        <taxon>Eukaryota</taxon>
        <taxon>Metazoa</taxon>
        <taxon>Ecdysozoa</taxon>
        <taxon>Arthropoda</taxon>
        <taxon>Hexapoda</taxon>
        <taxon>Insecta</taxon>
        <taxon>Pterygota</taxon>
        <taxon>Neoptera</taxon>
        <taxon>Endopterygota</taxon>
        <taxon>Diptera</taxon>
        <taxon>Nematocera</taxon>
        <taxon>Chironomoidea</taxon>
        <taxon>Chironomidae</taxon>
        <taxon>Chironominae</taxon>
        <taxon>Chironomus</taxon>
    </lineage>
</organism>
<dbReference type="OrthoDB" id="7694007at2759"/>
<reference evidence="3" key="1">
    <citation type="submission" date="2022-01" db="EMBL/GenBank/DDBJ databases">
        <authorList>
            <person name="King R."/>
        </authorList>
    </citation>
    <scope>NUCLEOTIDE SEQUENCE</scope>
</reference>